<proteinExistence type="predicted"/>
<accession>A0A6C0BL41</accession>
<dbReference type="EMBL" id="MN739193">
    <property type="protein sequence ID" value="QHS92906.1"/>
    <property type="molecule type" value="Genomic_DNA"/>
</dbReference>
<reference evidence="1" key="1">
    <citation type="journal article" date="2020" name="Nature">
        <title>Giant virus diversity and host interactions through global metagenomics.</title>
        <authorList>
            <person name="Schulz F."/>
            <person name="Roux S."/>
            <person name="Paez-Espino D."/>
            <person name="Jungbluth S."/>
            <person name="Walsh D.A."/>
            <person name="Denef V.J."/>
            <person name="McMahon K.D."/>
            <person name="Konstantinidis K.T."/>
            <person name="Eloe-Fadrosh E.A."/>
            <person name="Kyrpides N.C."/>
            <person name="Woyke T."/>
        </authorList>
    </citation>
    <scope>NUCLEOTIDE SEQUENCE</scope>
    <source>
        <strain evidence="1">GVMAG-M-3300017651-5</strain>
    </source>
</reference>
<evidence type="ECO:0000313" key="1">
    <source>
        <dbReference type="EMBL" id="QHS92906.1"/>
    </source>
</evidence>
<organism evidence="1">
    <name type="scientific">viral metagenome</name>
    <dbReference type="NCBI Taxonomy" id="1070528"/>
    <lineage>
        <taxon>unclassified sequences</taxon>
        <taxon>metagenomes</taxon>
        <taxon>organismal metagenomes</taxon>
    </lineage>
</organism>
<name>A0A6C0BL41_9ZZZZ</name>
<protein>
    <submittedName>
        <fullName evidence="1">Uncharacterized protein</fullName>
    </submittedName>
</protein>
<sequence length="65" mass="7057">MNDQFILYLIVGVITRADSLSASVITSTDPAVIALILRNDRSCANQPANDTLTEPNSDIFTDCEI</sequence>
<dbReference type="AlphaFoldDB" id="A0A6C0BL41"/>